<dbReference type="KEGG" id="msf:IT882_00075"/>
<sequence length="182" mass="20189">MGDALAQEPDGEIDWDEVLDPATGWLKPGVHEVEIEELDEEFVVARDDALREHTWAAFLALLHQTKSLYPSGRMLLAGTFVSRQASPLDILSVVIVPDEPTTIEQWTEAEWDRFYQHVSLYDVILGSLGPTYMPVLHPFGGRIEVILCHPDDADEVVSWMGAVLLGDGREVPGARGAAEVVW</sequence>
<protein>
    <submittedName>
        <fullName evidence="1">Uncharacterized protein</fullName>
    </submittedName>
</protein>
<dbReference type="Pfam" id="PF22014">
    <property type="entry name" value="DUF6932"/>
    <property type="match status" value="1"/>
</dbReference>
<dbReference type="InterPro" id="IPR053860">
    <property type="entry name" value="DUF6932"/>
</dbReference>
<gene>
    <name evidence="1" type="ORF">IT882_00075</name>
</gene>
<accession>A0A7S8MWT9</accession>
<dbReference type="AlphaFoldDB" id="A0A7S8MWT9"/>
<organism evidence="1 2">
    <name type="scientific">Microbacterium schleiferi</name>
    <dbReference type="NCBI Taxonomy" id="69362"/>
    <lineage>
        <taxon>Bacteria</taxon>
        <taxon>Bacillati</taxon>
        <taxon>Actinomycetota</taxon>
        <taxon>Actinomycetes</taxon>
        <taxon>Micrococcales</taxon>
        <taxon>Microbacteriaceae</taxon>
        <taxon>Microbacterium</taxon>
    </lineage>
</organism>
<evidence type="ECO:0000313" key="1">
    <source>
        <dbReference type="EMBL" id="QPE04625.1"/>
    </source>
</evidence>
<keyword evidence="2" id="KW-1185">Reference proteome</keyword>
<proteinExistence type="predicted"/>
<dbReference type="RefSeq" id="WP_195692652.1">
    <property type="nucleotide sequence ID" value="NZ_CP064760.1"/>
</dbReference>
<dbReference type="EMBL" id="CP064760">
    <property type="protein sequence ID" value="QPE04625.1"/>
    <property type="molecule type" value="Genomic_DNA"/>
</dbReference>
<dbReference type="Proteomes" id="UP000594480">
    <property type="component" value="Chromosome"/>
</dbReference>
<evidence type="ECO:0000313" key="2">
    <source>
        <dbReference type="Proteomes" id="UP000594480"/>
    </source>
</evidence>
<name>A0A7S8MWT9_9MICO</name>
<reference evidence="1 2" key="1">
    <citation type="submission" date="2020-11" db="EMBL/GenBank/DDBJ databases">
        <title>Amino acid is mineralized and recycled by bacteria in oceanic microbiome.</title>
        <authorList>
            <person name="Zheng L.Y."/>
        </authorList>
    </citation>
    <scope>NUCLEOTIDE SEQUENCE [LARGE SCALE GENOMIC DNA]</scope>
    <source>
        <strain evidence="1 2">A32-1</strain>
    </source>
</reference>